<accession>A0A0G0LV17</accession>
<dbReference type="InterPro" id="IPR038731">
    <property type="entry name" value="RgtA/B/C-like"/>
</dbReference>
<dbReference type="AlphaFoldDB" id="A0A0G0LV17"/>
<evidence type="ECO:0000256" key="1">
    <source>
        <dbReference type="ARBA" id="ARBA00004651"/>
    </source>
</evidence>
<evidence type="ECO:0000256" key="6">
    <source>
        <dbReference type="ARBA" id="ARBA00022989"/>
    </source>
</evidence>
<keyword evidence="5 8" id="KW-0812">Transmembrane</keyword>
<reference evidence="10 11" key="1">
    <citation type="journal article" date="2015" name="Nature">
        <title>rRNA introns, odd ribosomes, and small enigmatic genomes across a large radiation of phyla.</title>
        <authorList>
            <person name="Brown C.T."/>
            <person name="Hug L.A."/>
            <person name="Thomas B.C."/>
            <person name="Sharon I."/>
            <person name="Castelle C.J."/>
            <person name="Singh A."/>
            <person name="Wilkins M.J."/>
            <person name="Williams K.H."/>
            <person name="Banfield J.F."/>
        </authorList>
    </citation>
    <scope>NUCLEOTIDE SEQUENCE [LARGE SCALE GENOMIC DNA]</scope>
</reference>
<comment type="caution">
    <text evidence="10">The sequence shown here is derived from an EMBL/GenBank/DDBJ whole genome shotgun (WGS) entry which is preliminary data.</text>
</comment>
<evidence type="ECO:0000256" key="7">
    <source>
        <dbReference type="ARBA" id="ARBA00023136"/>
    </source>
</evidence>
<sequence length="454" mass="52299">MRNNLIFAFVLFLFLVSRIYKITGIPVSVYWDEASIGYNAYSIATDLKDEWGDKLPLHFRAFGEFKLPVYIYSVAVFVKAIGLNEHAVRLPAVLYSLGTLIVVYLLVRKITKNEGIAILSGFILSFSPWFFIFSRTGYEVTAGLFFFFLATYLFLLIDRSKYLLLVSMVGFVLSFYSYNSFRIIIPIWLAILFVYRFHNLNALRKNWLPILISVLLFGLSLIPVYRLYKYDAGGARFAQVEITSKTDFIKNYFSHFSSKFLFTTGDTNPRSQIPGHGQLYWFELPLILVGVFAILRSKRMLYLIPLVILLLAPIPAALTKESPHALRALLAAPSFSIISAFGAFYLKDNFKKFGVIIFTTVVVAYYLSFELYIQDFITKYPTQSAGAWQYEYKQIFEKQRSGIVTDKYAQPYIFALYYLKYPPEKFRGEVKLNPVSNWGFSKVVSFDGFQFTSK</sequence>
<gene>
    <name evidence="10" type="ORF">UT17_C0004G0193</name>
</gene>
<feature type="transmembrane region" description="Helical" evidence="8">
    <location>
        <begin position="114"/>
        <end position="132"/>
    </location>
</feature>
<comment type="subcellular location">
    <subcellularLocation>
        <location evidence="1">Cell membrane</location>
        <topology evidence="1">Multi-pass membrane protein</topology>
    </subcellularLocation>
</comment>
<dbReference type="EMBL" id="LBVU01000004">
    <property type="protein sequence ID" value="KKQ91845.1"/>
    <property type="molecule type" value="Genomic_DNA"/>
</dbReference>
<evidence type="ECO:0000256" key="5">
    <source>
        <dbReference type="ARBA" id="ARBA00022692"/>
    </source>
</evidence>
<feature type="transmembrane region" description="Helical" evidence="8">
    <location>
        <begin position="138"/>
        <end position="155"/>
    </location>
</feature>
<evidence type="ECO:0000256" key="3">
    <source>
        <dbReference type="ARBA" id="ARBA00022676"/>
    </source>
</evidence>
<evidence type="ECO:0000313" key="10">
    <source>
        <dbReference type="EMBL" id="KKQ91845.1"/>
    </source>
</evidence>
<keyword evidence="6 8" id="KW-1133">Transmembrane helix</keyword>
<proteinExistence type="predicted"/>
<evidence type="ECO:0000259" key="9">
    <source>
        <dbReference type="Pfam" id="PF13231"/>
    </source>
</evidence>
<evidence type="ECO:0000313" key="11">
    <source>
        <dbReference type="Proteomes" id="UP000034774"/>
    </source>
</evidence>
<evidence type="ECO:0000256" key="8">
    <source>
        <dbReference type="SAM" id="Phobius"/>
    </source>
</evidence>
<dbReference type="GO" id="GO:0016763">
    <property type="term" value="F:pentosyltransferase activity"/>
    <property type="evidence" value="ECO:0007669"/>
    <property type="project" value="TreeGrafter"/>
</dbReference>
<dbReference type="Proteomes" id="UP000034774">
    <property type="component" value="Unassembled WGS sequence"/>
</dbReference>
<feature type="transmembrane region" description="Helical" evidence="8">
    <location>
        <begin position="352"/>
        <end position="373"/>
    </location>
</feature>
<keyword evidence="7 8" id="KW-0472">Membrane</keyword>
<name>A0A0G0LV17_9BACT</name>
<dbReference type="GO" id="GO:0009103">
    <property type="term" value="P:lipopolysaccharide biosynthetic process"/>
    <property type="evidence" value="ECO:0007669"/>
    <property type="project" value="UniProtKB-ARBA"/>
</dbReference>
<feature type="transmembrane region" description="Helical" evidence="8">
    <location>
        <begin position="325"/>
        <end position="346"/>
    </location>
</feature>
<feature type="domain" description="Glycosyltransferase RgtA/B/C/D-like" evidence="9">
    <location>
        <begin position="68"/>
        <end position="217"/>
    </location>
</feature>
<protein>
    <recommendedName>
        <fullName evidence="9">Glycosyltransferase RgtA/B/C/D-like domain-containing protein</fullName>
    </recommendedName>
</protein>
<evidence type="ECO:0000256" key="2">
    <source>
        <dbReference type="ARBA" id="ARBA00022475"/>
    </source>
</evidence>
<keyword evidence="4" id="KW-0808">Transferase</keyword>
<feature type="transmembrane region" description="Helical" evidence="8">
    <location>
        <begin position="301"/>
        <end position="318"/>
    </location>
</feature>
<dbReference type="GO" id="GO:0005886">
    <property type="term" value="C:plasma membrane"/>
    <property type="evidence" value="ECO:0007669"/>
    <property type="project" value="UniProtKB-SubCell"/>
</dbReference>
<dbReference type="STRING" id="1618572.UT17_C0004G0193"/>
<keyword evidence="2" id="KW-1003">Cell membrane</keyword>
<feature type="transmembrane region" description="Helical" evidence="8">
    <location>
        <begin position="87"/>
        <end position="107"/>
    </location>
</feature>
<feature type="transmembrane region" description="Helical" evidence="8">
    <location>
        <begin position="162"/>
        <end position="195"/>
    </location>
</feature>
<evidence type="ECO:0000256" key="4">
    <source>
        <dbReference type="ARBA" id="ARBA00022679"/>
    </source>
</evidence>
<organism evidence="10 11">
    <name type="scientific">Candidatus Woesebacteria bacterium GW2011_GWB1_39_10</name>
    <dbReference type="NCBI Taxonomy" id="1618572"/>
    <lineage>
        <taxon>Bacteria</taxon>
        <taxon>Candidatus Woeseibacteriota</taxon>
    </lineage>
</organism>
<dbReference type="InterPro" id="IPR050297">
    <property type="entry name" value="LipidA_mod_glycosyltrf_83"/>
</dbReference>
<dbReference type="Pfam" id="PF13231">
    <property type="entry name" value="PMT_2"/>
    <property type="match status" value="1"/>
</dbReference>
<dbReference type="PANTHER" id="PTHR33908">
    <property type="entry name" value="MANNOSYLTRANSFERASE YKCB-RELATED"/>
    <property type="match status" value="1"/>
</dbReference>
<dbReference type="PANTHER" id="PTHR33908:SF11">
    <property type="entry name" value="MEMBRANE PROTEIN"/>
    <property type="match status" value="1"/>
</dbReference>
<keyword evidence="3" id="KW-0328">Glycosyltransferase</keyword>
<feature type="transmembrane region" description="Helical" evidence="8">
    <location>
        <begin position="207"/>
        <end position="228"/>
    </location>
</feature>
<feature type="transmembrane region" description="Helical" evidence="8">
    <location>
        <begin position="279"/>
        <end position="295"/>
    </location>
</feature>